<evidence type="ECO:0000259" key="5">
    <source>
        <dbReference type="Pfam" id="PF25413"/>
    </source>
</evidence>
<proteinExistence type="predicted"/>
<dbReference type="PANTHER" id="PTHR23167">
    <property type="entry name" value="CALPONIN HOMOLOGY DOMAIN-CONTAINING PROTEIN DDB_G0272472-RELATED"/>
    <property type="match status" value="1"/>
</dbReference>
<dbReference type="GO" id="GO:0005737">
    <property type="term" value="C:cytoplasm"/>
    <property type="evidence" value="ECO:0007669"/>
    <property type="project" value="UniProtKB-SubCell"/>
</dbReference>
<feature type="region of interest" description="Disordered" evidence="3">
    <location>
        <begin position="530"/>
        <end position="592"/>
    </location>
</feature>
<feature type="compositionally biased region" description="Polar residues" evidence="3">
    <location>
        <begin position="675"/>
        <end position="684"/>
    </location>
</feature>
<accession>A0A9Q1H7Z3</accession>
<dbReference type="InterPro" id="IPR036188">
    <property type="entry name" value="FAD/NAD-bd_sf"/>
</dbReference>
<keyword evidence="7" id="KW-1185">Reference proteome</keyword>
<protein>
    <submittedName>
        <fullName evidence="6">[F-actin]-monooxygenase MICAL3</fullName>
    </submittedName>
</protein>
<dbReference type="Gene3D" id="3.50.50.60">
    <property type="entry name" value="FAD/NAD(P)-binding domain"/>
    <property type="match status" value="1"/>
</dbReference>
<gene>
    <name evidence="6" type="ORF">HOLleu_16671</name>
</gene>
<dbReference type="InterPro" id="IPR002938">
    <property type="entry name" value="FAD-bd"/>
</dbReference>
<feature type="domain" description="[F-actin]-monooxygenase MICAL1-3-like Rossman" evidence="5">
    <location>
        <begin position="257"/>
        <end position="384"/>
    </location>
</feature>
<dbReference type="PRINTS" id="PR00420">
    <property type="entry name" value="RNGMNOXGNASE"/>
</dbReference>
<dbReference type="Proteomes" id="UP001152320">
    <property type="component" value="Chromosome 7"/>
</dbReference>
<reference evidence="6" key="1">
    <citation type="submission" date="2021-10" db="EMBL/GenBank/DDBJ databases">
        <title>Tropical sea cucumber genome reveals ecological adaptation and Cuvierian tubules defense mechanism.</title>
        <authorList>
            <person name="Chen T."/>
        </authorList>
    </citation>
    <scope>NUCLEOTIDE SEQUENCE</scope>
    <source>
        <strain evidence="6">Nanhai2018</strain>
        <tissue evidence="6">Muscle</tissue>
    </source>
</reference>
<dbReference type="EMBL" id="JAIZAY010000007">
    <property type="protein sequence ID" value="KAJ8039072.1"/>
    <property type="molecule type" value="Genomic_DNA"/>
</dbReference>
<evidence type="ECO:0000313" key="6">
    <source>
        <dbReference type="EMBL" id="KAJ8039072.1"/>
    </source>
</evidence>
<feature type="region of interest" description="Disordered" evidence="3">
    <location>
        <begin position="715"/>
        <end position="757"/>
    </location>
</feature>
<feature type="region of interest" description="Disordered" evidence="3">
    <location>
        <begin position="663"/>
        <end position="684"/>
    </location>
</feature>
<comment type="subcellular location">
    <subcellularLocation>
        <location evidence="1">Cytoplasm</location>
    </subcellularLocation>
</comment>
<dbReference type="GO" id="GO:0071949">
    <property type="term" value="F:FAD binding"/>
    <property type="evidence" value="ECO:0007669"/>
    <property type="project" value="InterPro"/>
</dbReference>
<evidence type="ECO:0000256" key="1">
    <source>
        <dbReference type="ARBA" id="ARBA00004496"/>
    </source>
</evidence>
<organism evidence="6 7">
    <name type="scientific">Holothuria leucospilota</name>
    <name type="common">Black long sea cucumber</name>
    <name type="synonym">Mertensiothuria leucospilota</name>
    <dbReference type="NCBI Taxonomy" id="206669"/>
    <lineage>
        <taxon>Eukaryota</taxon>
        <taxon>Metazoa</taxon>
        <taxon>Echinodermata</taxon>
        <taxon>Eleutherozoa</taxon>
        <taxon>Echinozoa</taxon>
        <taxon>Holothuroidea</taxon>
        <taxon>Aspidochirotacea</taxon>
        <taxon>Aspidochirotida</taxon>
        <taxon>Holothuriidae</taxon>
        <taxon>Holothuria</taxon>
    </lineage>
</organism>
<evidence type="ECO:0000256" key="2">
    <source>
        <dbReference type="ARBA" id="ARBA00022490"/>
    </source>
</evidence>
<dbReference type="SUPFAM" id="SSF51905">
    <property type="entry name" value="FAD/NAD(P)-binding domain"/>
    <property type="match status" value="1"/>
</dbReference>
<dbReference type="Pfam" id="PF01494">
    <property type="entry name" value="FAD_binding_3"/>
    <property type="match status" value="1"/>
</dbReference>
<feature type="compositionally biased region" description="Polar residues" evidence="3">
    <location>
        <begin position="835"/>
        <end position="845"/>
    </location>
</feature>
<dbReference type="AlphaFoldDB" id="A0A9Q1H7Z3"/>
<evidence type="ECO:0000256" key="3">
    <source>
        <dbReference type="SAM" id="MobiDB-lite"/>
    </source>
</evidence>
<evidence type="ECO:0000259" key="4">
    <source>
        <dbReference type="Pfam" id="PF01494"/>
    </source>
</evidence>
<feature type="compositionally biased region" description="Polar residues" evidence="3">
    <location>
        <begin position="560"/>
        <end position="570"/>
    </location>
</feature>
<dbReference type="InterPro" id="IPR050540">
    <property type="entry name" value="F-actin_Monoox_Mical"/>
</dbReference>
<dbReference type="Pfam" id="PF25413">
    <property type="entry name" value="Rossman_Mical"/>
    <property type="match status" value="1"/>
</dbReference>
<feature type="compositionally biased region" description="Acidic residues" evidence="3">
    <location>
        <begin position="817"/>
        <end position="834"/>
    </location>
</feature>
<comment type="caution">
    <text evidence="6">The sequence shown here is derived from an EMBL/GenBank/DDBJ whole genome shotgun (WGS) entry which is preliminary data.</text>
</comment>
<feature type="region of interest" description="Disordered" evidence="3">
    <location>
        <begin position="817"/>
        <end position="845"/>
    </location>
</feature>
<feature type="domain" description="FAD-binding" evidence="4">
    <location>
        <begin position="105"/>
        <end position="140"/>
    </location>
</feature>
<evidence type="ECO:0000313" key="7">
    <source>
        <dbReference type="Proteomes" id="UP001152320"/>
    </source>
</evidence>
<keyword evidence="2" id="KW-0963">Cytoplasm</keyword>
<name>A0A9Q1H7Z3_HOLLE</name>
<dbReference type="OrthoDB" id="20799at2759"/>
<sequence length="845" mass="94236">MQGRSNMYGIKPPIIGRAAYVPPKQDFTDTVFNQFVKAQTLKGTLSAFFTLCEQIDVRQFENHHTFYQTLKDKVRSWKATALWSSLDQLVNREEYASGSICANKKVLIIGAGPCGLRTAIECALLGAKVVVIEKRENFTRNNVLHLWPFVIKDLRKLGAKVLYPKFCPGNIDHISIRRLQLILLKICLCLGIEVHCEVAFQDIVEPPEDQTEGLGWRAKFDPEDHPLSQIQFDVVIGADGRRNTLKGFERKKAGRALAIALTFNFKNYNSSAEARVQEIGGISYQFRQDFFKEMNQKLGITLENLVYYKDETHYFVVTAKKSSLMKKDVIIEDKPTIAELLAPSNVNYDKLKAYALEIATFSTELPNYDFEINHHNMPDVAMFDFTSIHLACHSAFVRNKHGHELLHCLVGDSLLQPFWPQGTGCGRGFLSSLDAAWMIREWSLGERDTLDILAERETLYILLPNTTPVTLSKDLDSYCLHPGTRYKLLKNETQVKTEEVKHLYNPEEHASEERIKRKFEDPWDSVVANSNLTRSGSREDMLSEQSPSDDYLEQSRSRNQEVNNKDNSLSKGFGSTKEEVIGVSGSTDGGYNSMMEASGSKGEEVNCTYPEEEERDILAGKTGSSDQEVSSIHDVASEADCNVSGQRSEPVNEEIHGLDVSTETDENSLVEGTGSVDSEVSSIRDATSKVNCNVLDQRSEPVNEDNNGLNVSTEMEKSSLVEGSGSVDSKVSSIYDPTCVSNSDDPEQRSDPLNKVDSGIYVGTEGGEENHVDEVNGSLNSKVNSIHDVTMEGNLNVLEQRGESAIKDIYGVCISTEEGDDNTFTETSQTEDQEVSGLSDNTEEK</sequence>
<dbReference type="PANTHER" id="PTHR23167:SF54">
    <property type="entry name" value="[F-ACTIN]-MONOOXYGENASE MICAL"/>
    <property type="match status" value="1"/>
</dbReference>
<dbReference type="InterPro" id="IPR057494">
    <property type="entry name" value="Rossman_Mical"/>
</dbReference>